<dbReference type="CDD" id="cd00303">
    <property type="entry name" value="retropepsin_like"/>
    <property type="match status" value="1"/>
</dbReference>
<evidence type="ECO:0000313" key="2">
    <source>
        <dbReference type="Proteomes" id="UP000663879"/>
    </source>
</evidence>
<dbReference type="SUPFAM" id="SSF50630">
    <property type="entry name" value="Acid proteases"/>
    <property type="match status" value="1"/>
</dbReference>
<dbReference type="EMBL" id="CAJNOC010010298">
    <property type="protein sequence ID" value="CAF1138545.1"/>
    <property type="molecule type" value="Genomic_DNA"/>
</dbReference>
<proteinExistence type="predicted"/>
<dbReference type="Pfam" id="PF13975">
    <property type="entry name" value="gag-asp_proteas"/>
    <property type="match status" value="1"/>
</dbReference>
<keyword evidence="2" id="KW-1185">Reference proteome</keyword>
<organism evidence="1 2">
    <name type="scientific">Brachionus calyciflorus</name>
    <dbReference type="NCBI Taxonomy" id="104777"/>
    <lineage>
        <taxon>Eukaryota</taxon>
        <taxon>Metazoa</taxon>
        <taxon>Spiralia</taxon>
        <taxon>Gnathifera</taxon>
        <taxon>Rotifera</taxon>
        <taxon>Eurotatoria</taxon>
        <taxon>Monogononta</taxon>
        <taxon>Pseudotrocha</taxon>
        <taxon>Ploima</taxon>
        <taxon>Brachionidae</taxon>
        <taxon>Brachionus</taxon>
    </lineage>
</organism>
<dbReference type="Proteomes" id="UP000663879">
    <property type="component" value="Unassembled WGS sequence"/>
</dbReference>
<comment type="caution">
    <text evidence="1">The sequence shown here is derived from an EMBL/GenBank/DDBJ whole genome shotgun (WGS) entry which is preliminary data.</text>
</comment>
<dbReference type="InterPro" id="IPR021109">
    <property type="entry name" value="Peptidase_aspartic_dom_sf"/>
</dbReference>
<protein>
    <submittedName>
        <fullName evidence="1">Uncharacterized protein</fullName>
    </submittedName>
</protein>
<evidence type="ECO:0000313" key="1">
    <source>
        <dbReference type="EMBL" id="CAF1138545.1"/>
    </source>
</evidence>
<accession>A0A814RZK4</accession>
<gene>
    <name evidence="1" type="ORF">OXX778_LOCUS22795</name>
</gene>
<feature type="non-terminal residue" evidence="1">
    <location>
        <position position="1"/>
    </location>
</feature>
<name>A0A814RZK4_9BILA</name>
<dbReference type="Gene3D" id="2.40.70.10">
    <property type="entry name" value="Acid Proteases"/>
    <property type="match status" value="1"/>
</dbReference>
<reference evidence="1" key="1">
    <citation type="submission" date="2021-02" db="EMBL/GenBank/DDBJ databases">
        <authorList>
            <person name="Nowell W R."/>
        </authorList>
    </citation>
    <scope>NUCLEOTIDE SEQUENCE</scope>
    <source>
        <strain evidence="1">Ploen Becks lab</strain>
    </source>
</reference>
<sequence>MLPRMADDEKLFHFKEGLRDNTKREVTCKNLHTLSETIHLATQLEQAKEGFANINYLKHKKPDNFNNKFASIKINDNKTSYASKTGNYKKEKKYKTQGNKVEHKSFDKNKQKPKIHPTALCNRCKRKGHYANNFYLDNSGPKNICSIKGLVDKKLMKLGLDCGATNSIMNNMTAINNNIEILRSELKIRTANSIVSEISGITRPIEVNISGHKCNMQFLVFDHEDHDVLLGLGCGIFPSQGFLEFKNDIS</sequence>
<dbReference type="AlphaFoldDB" id="A0A814RZK4"/>
<dbReference type="OrthoDB" id="5597136at2759"/>